<evidence type="ECO:0000256" key="1">
    <source>
        <dbReference type="SAM" id="MobiDB-lite"/>
    </source>
</evidence>
<feature type="compositionally biased region" description="Polar residues" evidence="1">
    <location>
        <begin position="425"/>
        <end position="445"/>
    </location>
</feature>
<sequence length="680" mass="74463">MNTPLFFHHSDLLAYIKPSSLVIMKPLQRQNPRSPTITTNNSPSPYPSLCPPMSPHVPKAHHTPALQTTHPNPQNRTPRTEPPESDLMIGAHRFYFSYAFTPTENMSTTPRGSPTKTHASPKVVLTTPNEKTVAAKVPDTLSPMPSPKRPAGPLDVGRMVRTEGRRRRINANSMFVSRESNEKIAGNPGVQDIVTSFQGAARRRTSGIPRSKLEGETRTSPRKFRSSVMGKYTDKESDGKGEDRLITNAVRLTGSGSKGRMTRAVVEAETDMSTSTPEVEIEIERSGPTLSTSVANMGAGSADELVQQHHSECDIAVDFVPALHSALPDISVEDFATLHSISGREPAGSEKDTENSRRRRAIGTLARTRRAMETEMQDIRIQLSRSIGPFTRSRGKDENAGDLNRHSAVMAKEIAGTSKGEKGKTVSTLKLPTRLKSTTTPSRPSVDTRGHTPASRSTPSPVKGSQAPKLNTTPLFKRASVFDVPIQTKFRPLNTPRAPTTPAQLPSALSSQAKGSMAQEEAKIEIETNKFATALDINRTILSWKAEERYRLSQSSSKAPSPQQPAPSTPGRSPTIFKSKPKSNHPPRTLSAPEPLQPLQNRKNRNRINTPVTPAPWSGSRGKTPAILRTPRRKVSAKLDRAIDERILEDARAGRVFTPAGQKVSELLERRKESFESGDK</sequence>
<feature type="compositionally biased region" description="Polar residues" evidence="1">
    <location>
        <begin position="497"/>
        <end position="514"/>
    </location>
</feature>
<feature type="compositionally biased region" description="Basic and acidic residues" evidence="1">
    <location>
        <begin position="232"/>
        <end position="243"/>
    </location>
</feature>
<evidence type="ECO:0000313" key="3">
    <source>
        <dbReference type="Proteomes" id="UP000193144"/>
    </source>
</evidence>
<feature type="region of interest" description="Disordered" evidence="1">
    <location>
        <begin position="200"/>
        <end position="243"/>
    </location>
</feature>
<feature type="region of interest" description="Disordered" evidence="1">
    <location>
        <begin position="553"/>
        <end position="633"/>
    </location>
</feature>
<feature type="compositionally biased region" description="Polar residues" evidence="1">
    <location>
        <begin position="29"/>
        <end position="43"/>
    </location>
</feature>
<dbReference type="AlphaFoldDB" id="A0A1Y1ZV02"/>
<gene>
    <name evidence="2" type="ORF">BCR34DRAFT_245215</name>
</gene>
<name>A0A1Y1ZV02_9PLEO</name>
<proteinExistence type="predicted"/>
<comment type="caution">
    <text evidence="2">The sequence shown here is derived from an EMBL/GenBank/DDBJ whole genome shotgun (WGS) entry which is preliminary data.</text>
</comment>
<protein>
    <submittedName>
        <fullName evidence="2">Uncharacterized protein</fullName>
    </submittedName>
</protein>
<reference evidence="2 3" key="1">
    <citation type="submission" date="2016-07" db="EMBL/GenBank/DDBJ databases">
        <title>Pervasive Adenine N6-methylation of Active Genes in Fungi.</title>
        <authorList>
            <consortium name="DOE Joint Genome Institute"/>
            <person name="Mondo S.J."/>
            <person name="Dannebaum R.O."/>
            <person name="Kuo R.C."/>
            <person name="Labutti K."/>
            <person name="Haridas S."/>
            <person name="Kuo A."/>
            <person name="Salamov A."/>
            <person name="Ahrendt S.R."/>
            <person name="Lipzen A."/>
            <person name="Sullivan W."/>
            <person name="Andreopoulos W.B."/>
            <person name="Clum A."/>
            <person name="Lindquist E."/>
            <person name="Daum C."/>
            <person name="Ramamoorthy G.K."/>
            <person name="Gryganskyi A."/>
            <person name="Culley D."/>
            <person name="Magnuson J.K."/>
            <person name="James T.Y."/>
            <person name="O'Malley M.A."/>
            <person name="Stajich J.E."/>
            <person name="Spatafora J.W."/>
            <person name="Visel A."/>
            <person name="Grigoriev I.V."/>
        </authorList>
    </citation>
    <scope>NUCLEOTIDE SEQUENCE [LARGE SCALE GENOMIC DNA]</scope>
    <source>
        <strain evidence="2 3">CBS 115471</strain>
    </source>
</reference>
<feature type="region of interest" description="Disordered" evidence="1">
    <location>
        <begin position="137"/>
        <end position="156"/>
    </location>
</feature>
<feature type="compositionally biased region" description="Polar residues" evidence="1">
    <location>
        <begin position="65"/>
        <end position="77"/>
    </location>
</feature>
<dbReference type="OrthoDB" id="3790379at2759"/>
<organism evidence="2 3">
    <name type="scientific">Clohesyomyces aquaticus</name>
    <dbReference type="NCBI Taxonomy" id="1231657"/>
    <lineage>
        <taxon>Eukaryota</taxon>
        <taxon>Fungi</taxon>
        <taxon>Dikarya</taxon>
        <taxon>Ascomycota</taxon>
        <taxon>Pezizomycotina</taxon>
        <taxon>Dothideomycetes</taxon>
        <taxon>Pleosporomycetidae</taxon>
        <taxon>Pleosporales</taxon>
        <taxon>Lindgomycetaceae</taxon>
        <taxon>Clohesyomyces</taxon>
    </lineage>
</organism>
<feature type="region of interest" description="Disordered" evidence="1">
    <location>
        <begin position="29"/>
        <end position="86"/>
    </location>
</feature>
<evidence type="ECO:0000313" key="2">
    <source>
        <dbReference type="EMBL" id="ORY14058.1"/>
    </source>
</evidence>
<feature type="region of interest" description="Disordered" evidence="1">
    <location>
        <begin position="413"/>
        <end position="474"/>
    </location>
</feature>
<dbReference type="EMBL" id="MCFA01000036">
    <property type="protein sequence ID" value="ORY14058.1"/>
    <property type="molecule type" value="Genomic_DNA"/>
</dbReference>
<feature type="compositionally biased region" description="Pro residues" evidence="1">
    <location>
        <begin position="44"/>
        <end position="55"/>
    </location>
</feature>
<accession>A0A1Y1ZV02</accession>
<feature type="region of interest" description="Disordered" evidence="1">
    <location>
        <begin position="490"/>
        <end position="516"/>
    </location>
</feature>
<dbReference type="STRING" id="1231657.A0A1Y1ZV02"/>
<keyword evidence="3" id="KW-1185">Reference proteome</keyword>
<dbReference type="Proteomes" id="UP000193144">
    <property type="component" value="Unassembled WGS sequence"/>
</dbReference>